<evidence type="ECO:0000256" key="9">
    <source>
        <dbReference type="ARBA" id="ARBA00023012"/>
    </source>
</evidence>
<dbReference type="Pfam" id="PF00512">
    <property type="entry name" value="HisKA"/>
    <property type="match status" value="1"/>
</dbReference>
<dbReference type="PANTHER" id="PTHR45436:SF5">
    <property type="entry name" value="SENSOR HISTIDINE KINASE TRCS"/>
    <property type="match status" value="1"/>
</dbReference>
<keyword evidence="10 12" id="KW-0472">Membrane</keyword>
<dbReference type="InterPro" id="IPR036890">
    <property type="entry name" value="HATPase_C_sf"/>
</dbReference>
<dbReference type="InterPro" id="IPR005467">
    <property type="entry name" value="His_kinase_dom"/>
</dbReference>
<accession>A0ABP9EA87</accession>
<evidence type="ECO:0000256" key="11">
    <source>
        <dbReference type="SAM" id="MobiDB-lite"/>
    </source>
</evidence>
<dbReference type="EC" id="2.7.13.3" evidence="3"/>
<evidence type="ECO:0000313" key="14">
    <source>
        <dbReference type="EMBL" id="GAA4871144.1"/>
    </source>
</evidence>
<evidence type="ECO:0000256" key="4">
    <source>
        <dbReference type="ARBA" id="ARBA00022553"/>
    </source>
</evidence>
<evidence type="ECO:0000256" key="1">
    <source>
        <dbReference type="ARBA" id="ARBA00000085"/>
    </source>
</evidence>
<keyword evidence="7" id="KW-0418">Kinase</keyword>
<protein>
    <recommendedName>
        <fullName evidence="3">histidine kinase</fullName>
        <ecNumber evidence="3">2.7.13.3</ecNumber>
    </recommendedName>
</protein>
<name>A0ABP9EA87_9ACTN</name>
<evidence type="ECO:0000256" key="2">
    <source>
        <dbReference type="ARBA" id="ARBA00004236"/>
    </source>
</evidence>
<dbReference type="Gene3D" id="1.10.287.130">
    <property type="match status" value="1"/>
</dbReference>
<dbReference type="InterPro" id="IPR050428">
    <property type="entry name" value="TCS_sensor_his_kinase"/>
</dbReference>
<dbReference type="CDD" id="cd00082">
    <property type="entry name" value="HisKA"/>
    <property type="match status" value="1"/>
</dbReference>
<dbReference type="EMBL" id="BAABIS010000001">
    <property type="protein sequence ID" value="GAA4871144.1"/>
    <property type="molecule type" value="Genomic_DNA"/>
</dbReference>
<organism evidence="14 15">
    <name type="scientific">Kitasatospora terrestris</name>
    <dbReference type="NCBI Taxonomy" id="258051"/>
    <lineage>
        <taxon>Bacteria</taxon>
        <taxon>Bacillati</taxon>
        <taxon>Actinomycetota</taxon>
        <taxon>Actinomycetes</taxon>
        <taxon>Kitasatosporales</taxon>
        <taxon>Streptomycetaceae</taxon>
        <taxon>Kitasatospora</taxon>
    </lineage>
</organism>
<keyword evidence="9" id="KW-0902">Two-component regulatory system</keyword>
<evidence type="ECO:0000256" key="7">
    <source>
        <dbReference type="ARBA" id="ARBA00022777"/>
    </source>
</evidence>
<keyword evidence="6 12" id="KW-0812">Transmembrane</keyword>
<dbReference type="PANTHER" id="PTHR45436">
    <property type="entry name" value="SENSOR HISTIDINE KINASE YKOH"/>
    <property type="match status" value="1"/>
</dbReference>
<dbReference type="Proteomes" id="UP001501752">
    <property type="component" value="Unassembled WGS sequence"/>
</dbReference>
<reference evidence="15" key="1">
    <citation type="journal article" date="2019" name="Int. J. Syst. Evol. Microbiol.">
        <title>The Global Catalogue of Microorganisms (GCM) 10K type strain sequencing project: providing services to taxonomists for standard genome sequencing and annotation.</title>
        <authorList>
            <consortium name="The Broad Institute Genomics Platform"/>
            <consortium name="The Broad Institute Genome Sequencing Center for Infectious Disease"/>
            <person name="Wu L."/>
            <person name="Ma J."/>
        </authorList>
    </citation>
    <scope>NUCLEOTIDE SEQUENCE [LARGE SCALE GENOMIC DNA]</scope>
    <source>
        <strain evidence="15">JCM 13006</strain>
    </source>
</reference>
<evidence type="ECO:0000256" key="6">
    <source>
        <dbReference type="ARBA" id="ARBA00022692"/>
    </source>
</evidence>
<keyword evidence="5" id="KW-0808">Transferase</keyword>
<dbReference type="RefSeq" id="WP_345699786.1">
    <property type="nucleotide sequence ID" value="NZ_BAABIS010000001.1"/>
</dbReference>
<dbReference type="Gene3D" id="3.30.565.10">
    <property type="entry name" value="Histidine kinase-like ATPase, C-terminal domain"/>
    <property type="match status" value="1"/>
</dbReference>
<dbReference type="Pfam" id="PF02518">
    <property type="entry name" value="HATPase_c"/>
    <property type="match status" value="1"/>
</dbReference>
<gene>
    <name evidence="14" type="ORF">GCM10023235_57550</name>
</gene>
<evidence type="ECO:0000256" key="8">
    <source>
        <dbReference type="ARBA" id="ARBA00022989"/>
    </source>
</evidence>
<keyword evidence="4" id="KW-0597">Phosphoprotein</keyword>
<dbReference type="SMART" id="SM00387">
    <property type="entry name" value="HATPase_c"/>
    <property type="match status" value="1"/>
</dbReference>
<sequence length="502" mass="52455">MRLATRLALGAAALVTLLVLAAGLLLLPLVTADLRKQQDARLNDRAAAVLPGVRALVAADGKGRPKAEQNQQRKVVDSALDAGVRVVAQDGTVLLSVGPQPADPRRLPPAPSKPVTVREPDAVAWRVLAVPVDGGTAHATLWVSAPADAPEAQARTVRRRVFLVAALAAPLAAVLAFVLAEFATAPLRRLGRRAAALDPQAGAAAFAPDRSGTAEVDELADAIALLLSRYDEQAARTAQALDTARSFSSAASHELRTPLMSLRTNLDVLAAHPDLPAGEQAEVVGELRADHTRLQDLLTALAALARGDLVEVSAFGPVDLADLLDAAVAEAARRHPETVIIAETDAEPRVFGWEPGLRILVANLLGNAAVHGRTAGAPARITVRLGTDDGRAVLTVDDTGPGIPAEQREAVFRRFHRRPDSPGSGLGLTLVAQQAALHRGTVRVLPPPEAAPRAVPAASPHAAPDAAPSAAPGCRIEVRLPLLHPDTPTVPLPRHRDWISGN</sequence>
<evidence type="ECO:0000256" key="12">
    <source>
        <dbReference type="SAM" id="Phobius"/>
    </source>
</evidence>
<dbReference type="InterPro" id="IPR003661">
    <property type="entry name" value="HisK_dim/P_dom"/>
</dbReference>
<comment type="caution">
    <text evidence="14">The sequence shown here is derived from an EMBL/GenBank/DDBJ whole genome shotgun (WGS) entry which is preliminary data.</text>
</comment>
<dbReference type="SUPFAM" id="SSF55874">
    <property type="entry name" value="ATPase domain of HSP90 chaperone/DNA topoisomerase II/histidine kinase"/>
    <property type="match status" value="1"/>
</dbReference>
<dbReference type="InterPro" id="IPR003594">
    <property type="entry name" value="HATPase_dom"/>
</dbReference>
<feature type="compositionally biased region" description="Low complexity" evidence="11">
    <location>
        <begin position="451"/>
        <end position="470"/>
    </location>
</feature>
<dbReference type="SUPFAM" id="SSF47384">
    <property type="entry name" value="Homodimeric domain of signal transducing histidine kinase"/>
    <property type="match status" value="1"/>
</dbReference>
<dbReference type="InterPro" id="IPR036097">
    <property type="entry name" value="HisK_dim/P_sf"/>
</dbReference>
<dbReference type="PROSITE" id="PS50109">
    <property type="entry name" value="HIS_KIN"/>
    <property type="match status" value="1"/>
</dbReference>
<keyword evidence="8 12" id="KW-1133">Transmembrane helix</keyword>
<proteinExistence type="predicted"/>
<feature type="transmembrane region" description="Helical" evidence="12">
    <location>
        <begin position="161"/>
        <end position="183"/>
    </location>
</feature>
<dbReference type="InterPro" id="IPR004358">
    <property type="entry name" value="Sig_transdc_His_kin-like_C"/>
</dbReference>
<dbReference type="SMART" id="SM00388">
    <property type="entry name" value="HisKA"/>
    <property type="match status" value="1"/>
</dbReference>
<evidence type="ECO:0000256" key="10">
    <source>
        <dbReference type="ARBA" id="ARBA00023136"/>
    </source>
</evidence>
<comment type="catalytic activity">
    <reaction evidence="1">
        <text>ATP + protein L-histidine = ADP + protein N-phospho-L-histidine.</text>
        <dbReference type="EC" id="2.7.13.3"/>
    </reaction>
</comment>
<dbReference type="PRINTS" id="PR00344">
    <property type="entry name" value="BCTRLSENSOR"/>
</dbReference>
<evidence type="ECO:0000259" key="13">
    <source>
        <dbReference type="PROSITE" id="PS50109"/>
    </source>
</evidence>
<evidence type="ECO:0000313" key="15">
    <source>
        <dbReference type="Proteomes" id="UP001501752"/>
    </source>
</evidence>
<evidence type="ECO:0000256" key="5">
    <source>
        <dbReference type="ARBA" id="ARBA00022679"/>
    </source>
</evidence>
<feature type="region of interest" description="Disordered" evidence="11">
    <location>
        <begin position="448"/>
        <end position="470"/>
    </location>
</feature>
<evidence type="ECO:0000256" key="3">
    <source>
        <dbReference type="ARBA" id="ARBA00012438"/>
    </source>
</evidence>
<comment type="subcellular location">
    <subcellularLocation>
        <location evidence="2">Cell membrane</location>
    </subcellularLocation>
</comment>
<keyword evidence="15" id="KW-1185">Reference proteome</keyword>
<feature type="domain" description="Histidine kinase" evidence="13">
    <location>
        <begin position="250"/>
        <end position="484"/>
    </location>
</feature>